<protein>
    <submittedName>
        <fullName evidence="1">Phage tail protein</fullName>
    </submittedName>
</protein>
<dbReference type="NCBIfam" id="TIGR02241">
    <property type="entry name" value="conserved hypothetical phage tail region protein"/>
    <property type="match status" value="1"/>
</dbReference>
<dbReference type="Proteomes" id="UP001273531">
    <property type="component" value="Unassembled WGS sequence"/>
</dbReference>
<reference evidence="1 2" key="1">
    <citation type="submission" date="2023-10" db="EMBL/GenBank/DDBJ databases">
        <title>Sphingomonas sp. HF-S4 16S ribosomal RNA gene Genome sequencing and assembly.</title>
        <authorList>
            <person name="Lee H."/>
        </authorList>
    </citation>
    <scope>NUCLEOTIDE SEQUENCE [LARGE SCALE GENOMIC DNA]</scope>
    <source>
        <strain evidence="1 2">HF-S4</strain>
    </source>
</reference>
<sequence length="157" mass="17211">MAVTAAEIRQSYPLPVYNFRVEIGSEAIGFSEVSGLSMGFEITTYKESAVESGAPGPRTLHMPTQHTAPTITLKKGLVRGTSVNTLYKWFASTALNQVEKRDVFVRLCDEAGAPVISWRIINAFPSKLDAPTFDAKSNDIAIESMELRADRITVEEA</sequence>
<comment type="caution">
    <text evidence="1">The sequence shown here is derived from an EMBL/GenBank/DDBJ whole genome shotgun (WGS) entry which is preliminary data.</text>
</comment>
<evidence type="ECO:0000313" key="1">
    <source>
        <dbReference type="EMBL" id="MDV3455392.1"/>
    </source>
</evidence>
<dbReference type="RefSeq" id="WP_317224616.1">
    <property type="nucleotide sequence ID" value="NZ_JAWJEJ010000001.1"/>
</dbReference>
<organism evidence="1 2">
    <name type="scientific">Sphingomonas agrestis</name>
    <dbReference type="NCBI Taxonomy" id="3080540"/>
    <lineage>
        <taxon>Bacteria</taxon>
        <taxon>Pseudomonadati</taxon>
        <taxon>Pseudomonadota</taxon>
        <taxon>Alphaproteobacteria</taxon>
        <taxon>Sphingomonadales</taxon>
        <taxon>Sphingomonadaceae</taxon>
        <taxon>Sphingomonas</taxon>
    </lineage>
</organism>
<name>A0ABU3Y2F7_9SPHN</name>
<dbReference type="PANTHER" id="PTHR38009:SF1">
    <property type="entry name" value="CONSERVED HYPOTHETICAL PHAGE TAIL PROTEIN"/>
    <property type="match status" value="1"/>
</dbReference>
<dbReference type="Pfam" id="PF06841">
    <property type="entry name" value="Phage_T4_gp19"/>
    <property type="match status" value="1"/>
</dbReference>
<evidence type="ECO:0000313" key="2">
    <source>
        <dbReference type="Proteomes" id="UP001273531"/>
    </source>
</evidence>
<dbReference type="InterPro" id="IPR010667">
    <property type="entry name" value="Phage_T4_Gp19"/>
</dbReference>
<dbReference type="PANTHER" id="PTHR38009">
    <property type="entry name" value="CONSERVED HYPOTHETICAL PHAGE TAIL PROTEIN"/>
    <property type="match status" value="1"/>
</dbReference>
<gene>
    <name evidence="1" type="ORF">RZN05_00230</name>
</gene>
<accession>A0ABU3Y2F7</accession>
<proteinExistence type="predicted"/>
<dbReference type="InterPro" id="IPR011747">
    <property type="entry name" value="CHP02241"/>
</dbReference>
<dbReference type="EMBL" id="JAWJEJ010000001">
    <property type="protein sequence ID" value="MDV3455392.1"/>
    <property type="molecule type" value="Genomic_DNA"/>
</dbReference>
<keyword evidence="2" id="KW-1185">Reference proteome</keyword>